<feature type="transmembrane region" description="Helical" evidence="1">
    <location>
        <begin position="30"/>
        <end position="48"/>
    </location>
</feature>
<comment type="caution">
    <text evidence="2">The sequence shown here is derived from an EMBL/GenBank/DDBJ whole genome shotgun (WGS) entry which is preliminary data.</text>
</comment>
<evidence type="ECO:0000256" key="1">
    <source>
        <dbReference type="SAM" id="Phobius"/>
    </source>
</evidence>
<gene>
    <name evidence="2" type="ORF">IAA73_00480</name>
</gene>
<evidence type="ECO:0000313" key="2">
    <source>
        <dbReference type="EMBL" id="MBO8458800.1"/>
    </source>
</evidence>
<organism evidence="2 3">
    <name type="scientific">Candidatus Gallipaludibacter merdavium</name>
    <dbReference type="NCBI Taxonomy" id="2840839"/>
    <lineage>
        <taxon>Bacteria</taxon>
        <taxon>Pseudomonadati</taxon>
        <taxon>Bacteroidota</taxon>
        <taxon>Bacteroidia</taxon>
        <taxon>Bacteroidales</taxon>
        <taxon>Candidatus Gallipaludibacter</taxon>
    </lineage>
</organism>
<dbReference type="EMBL" id="JADIMG010000003">
    <property type="protein sequence ID" value="MBO8458800.1"/>
    <property type="molecule type" value="Genomic_DNA"/>
</dbReference>
<protein>
    <submittedName>
        <fullName evidence="2">Uncharacterized protein</fullName>
    </submittedName>
</protein>
<dbReference type="AlphaFoldDB" id="A0A9D9HRS4"/>
<keyword evidence="1" id="KW-0472">Membrane</keyword>
<evidence type="ECO:0000313" key="3">
    <source>
        <dbReference type="Proteomes" id="UP000823641"/>
    </source>
</evidence>
<accession>A0A9D9HRS4</accession>
<reference evidence="2" key="2">
    <citation type="journal article" date="2021" name="PeerJ">
        <title>Extensive microbial diversity within the chicken gut microbiome revealed by metagenomics and culture.</title>
        <authorList>
            <person name="Gilroy R."/>
            <person name="Ravi A."/>
            <person name="Getino M."/>
            <person name="Pursley I."/>
            <person name="Horton D.L."/>
            <person name="Alikhan N.F."/>
            <person name="Baker D."/>
            <person name="Gharbi K."/>
            <person name="Hall N."/>
            <person name="Watson M."/>
            <person name="Adriaenssens E.M."/>
            <person name="Foster-Nyarko E."/>
            <person name="Jarju S."/>
            <person name="Secka A."/>
            <person name="Antonio M."/>
            <person name="Oren A."/>
            <person name="Chaudhuri R.R."/>
            <person name="La Ragione R."/>
            <person name="Hildebrand F."/>
            <person name="Pallen M.J."/>
        </authorList>
    </citation>
    <scope>NUCLEOTIDE SEQUENCE</scope>
    <source>
        <strain evidence="2">G3-3990</strain>
    </source>
</reference>
<keyword evidence="1" id="KW-1133">Transmembrane helix</keyword>
<reference evidence="2" key="1">
    <citation type="submission" date="2020-10" db="EMBL/GenBank/DDBJ databases">
        <authorList>
            <person name="Gilroy R."/>
        </authorList>
    </citation>
    <scope>NUCLEOTIDE SEQUENCE</scope>
    <source>
        <strain evidence="2">G3-3990</strain>
    </source>
</reference>
<name>A0A9D9HRS4_9BACT</name>
<dbReference type="Proteomes" id="UP000823641">
    <property type="component" value="Unassembled WGS sequence"/>
</dbReference>
<proteinExistence type="predicted"/>
<keyword evidence="1" id="KW-0812">Transmembrane</keyword>
<sequence>MHKQQKKRPLPKPTKWRKAFNHIKWRTKEIVSRVLLFLPGFLLLYIWLPSLINNWMVERNPIKVMAEITYIYDTRGGGKFGGLSRVYRYKFHYRNKIYHDFSFIGDNYCGGIGDTLVIRCNKDNPNFSRYHCDDNRDREIDIGEVSEKRLKKEIPKEGGSYLKGFREIINDFKKGKEERERQANASAEHKQD</sequence>